<proteinExistence type="predicted"/>
<evidence type="ECO:0000313" key="3">
    <source>
        <dbReference type="Proteomes" id="UP000527352"/>
    </source>
</evidence>
<accession>A0AA50KDY3</accession>
<dbReference type="Gene3D" id="3.30.160.140">
    <property type="entry name" value="Shew3726-like"/>
    <property type="match status" value="1"/>
</dbReference>
<evidence type="ECO:0000313" key="1">
    <source>
        <dbReference type="EMBL" id="NLQ25248.1"/>
    </source>
</evidence>
<dbReference type="Proteomes" id="UP001236800">
    <property type="component" value="Chromosome"/>
</dbReference>
<organism evidence="2">
    <name type="scientific">Shewanella oncorhynchi</name>
    <dbReference type="NCBI Taxonomy" id="2726434"/>
    <lineage>
        <taxon>Bacteria</taxon>
        <taxon>Pseudomonadati</taxon>
        <taxon>Pseudomonadota</taxon>
        <taxon>Gammaproteobacteria</taxon>
        <taxon>Alteromonadales</taxon>
        <taxon>Shewanellaceae</taxon>
        <taxon>Shewanella</taxon>
    </lineage>
</organism>
<dbReference type="EMBL" id="JABAEB010000018">
    <property type="protein sequence ID" value="NLQ25248.1"/>
    <property type="molecule type" value="Genomic_DNA"/>
</dbReference>
<name>A0AA50KDY3_9GAMM</name>
<dbReference type="EMBL" id="CP132914">
    <property type="protein sequence ID" value="WMB73098.1"/>
    <property type="molecule type" value="Genomic_DNA"/>
</dbReference>
<keyword evidence="3" id="KW-1185">Reference proteome</keyword>
<dbReference type="InterPro" id="IPR009962">
    <property type="entry name" value="DUF1488"/>
</dbReference>
<reference evidence="1 3" key="1">
    <citation type="submission" date="2020-04" db="EMBL/GenBank/DDBJ databases">
        <title>The first description of lens atrophy caused by putative novel Shewanella sp. that is a new emerging pathogen for cultured rainbow trout?</title>
        <authorList>
            <person name="Saticioglu I.B."/>
            <person name="Duman M."/>
            <person name="Altun S."/>
        </authorList>
    </citation>
    <scope>NUCLEOTIDE SEQUENCE [LARGE SCALE GENOMIC DNA]</scope>
    <source>
        <strain evidence="1 3">S-1</strain>
    </source>
</reference>
<dbReference type="GeneID" id="301337560"/>
<dbReference type="Pfam" id="PF07369">
    <property type="entry name" value="DUF1488"/>
    <property type="match status" value="1"/>
</dbReference>
<sequence length="91" mass="10293">MNQSILFPELQYWDDAHKRVCFIAQSQGMNIKCYISVNKLAELNDFSEQPSANEAAAMLALFDAVRFDAEEMAEDLIEAEEFDEFGAVHLG</sequence>
<dbReference type="RefSeq" id="WP_113941387.1">
    <property type="nucleotide sequence ID" value="NZ_CP132914.1"/>
</dbReference>
<evidence type="ECO:0000313" key="2">
    <source>
        <dbReference type="EMBL" id="WMB73098.1"/>
    </source>
</evidence>
<reference evidence="2" key="2">
    <citation type="submission" date="2023-08" db="EMBL/GenBank/DDBJ databases">
        <title>Complete genome sequence of Shewanella oncorhynchi Z-P2, a siderophore putrebactin-producing bacterium.</title>
        <authorList>
            <person name="Zhang Y."/>
        </authorList>
    </citation>
    <scope>NUCLEOTIDE SEQUENCE</scope>
    <source>
        <strain evidence="2">Z-P2</strain>
    </source>
</reference>
<dbReference type="InterPro" id="IPR036692">
    <property type="entry name" value="Shew3726-like_sf"/>
</dbReference>
<dbReference type="KEGG" id="sog:RA178_00205"/>
<dbReference type="SUPFAM" id="SSF160272">
    <property type="entry name" value="Shew3726-like"/>
    <property type="match status" value="1"/>
</dbReference>
<dbReference type="AlphaFoldDB" id="A0AA50KDY3"/>
<gene>
    <name evidence="1" type="ORF">HGO26_20545</name>
    <name evidence="2" type="ORF">RA178_00205</name>
</gene>
<dbReference type="Proteomes" id="UP000527352">
    <property type="component" value="Unassembled WGS sequence"/>
</dbReference>
<protein>
    <submittedName>
        <fullName evidence="2">DUF1488 domain-containing protein</fullName>
    </submittedName>
</protein>